<proteinExistence type="predicted"/>
<protein>
    <submittedName>
        <fullName evidence="1">Uncharacterized protein</fullName>
    </submittedName>
</protein>
<dbReference type="RefSeq" id="WP_008800677.1">
    <property type="nucleotide sequence ID" value="NZ_GG657971.1"/>
</dbReference>
<dbReference type="BioCyc" id="FSP469605-HMP:GTSP-96-MONOMER"/>
<evidence type="ECO:0000313" key="1">
    <source>
        <dbReference type="EMBL" id="EFS20598.1"/>
    </source>
</evidence>
<reference evidence="1 2" key="1">
    <citation type="submission" date="2009-02" db="EMBL/GenBank/DDBJ databases">
        <title>The Genome Sequence of Fusobacterium sp. 3_1_5R.</title>
        <authorList>
            <consortium name="The Broad Institute Genome Sequencing Platform"/>
            <person name="Ward D."/>
            <person name="Young S.K."/>
            <person name="Kodira C.D."/>
            <person name="Zeng Q."/>
            <person name="Koehrsen M."/>
            <person name="Alvarado L."/>
            <person name="Berlin A."/>
            <person name="Borenstein D."/>
            <person name="Chen Z."/>
            <person name="Engels R."/>
            <person name="Freedman E."/>
            <person name="Gellesch M."/>
            <person name="Goldberg J."/>
            <person name="Griggs A."/>
            <person name="Gujja S."/>
            <person name="Heiman D."/>
            <person name="Hepburn T."/>
            <person name="Howarth C."/>
            <person name="Jen D."/>
            <person name="Larson L."/>
            <person name="Lewis B."/>
            <person name="Mehta T."/>
            <person name="Park D."/>
            <person name="Pearson M."/>
            <person name="Roberts A."/>
            <person name="Saif S."/>
            <person name="Shea T."/>
            <person name="Shenoy N."/>
            <person name="Sisk P."/>
            <person name="Stolte C."/>
            <person name="Sykes S."/>
            <person name="Walk T."/>
            <person name="White J."/>
            <person name="Yandava C."/>
            <person name="Allen-Vercoe E."/>
            <person name="Strauss J."/>
            <person name="Ambrose C."/>
            <person name="Lander E."/>
            <person name="Nusbaum C."/>
            <person name="Galagan J."/>
            <person name="Birren B."/>
        </authorList>
    </citation>
    <scope>NUCLEOTIDE SEQUENCE [LARGE SCALE GENOMIC DNA]</scope>
    <source>
        <strain evidence="1 2">3_1_5R</strain>
    </source>
</reference>
<keyword evidence="2" id="KW-1185">Reference proteome</keyword>
<name>E5BER7_9FUSO</name>
<organism evidence="1 2">
    <name type="scientific">Fusobacterium gonidiaformans 3-1-5R</name>
    <dbReference type="NCBI Taxonomy" id="469605"/>
    <lineage>
        <taxon>Bacteria</taxon>
        <taxon>Fusobacteriati</taxon>
        <taxon>Fusobacteriota</taxon>
        <taxon>Fusobacteriia</taxon>
        <taxon>Fusobacteriales</taxon>
        <taxon>Fusobacteriaceae</taxon>
        <taxon>Fusobacterium</taxon>
    </lineage>
</organism>
<dbReference type="AlphaFoldDB" id="E5BER7"/>
<dbReference type="HOGENOM" id="CLU_2142254_0_0_0"/>
<gene>
    <name evidence="1" type="ORF">FSBG_00095</name>
</gene>
<dbReference type="EMBL" id="GG657971">
    <property type="protein sequence ID" value="EFS20598.1"/>
    <property type="molecule type" value="Genomic_DNA"/>
</dbReference>
<evidence type="ECO:0000313" key="2">
    <source>
        <dbReference type="Proteomes" id="UP000002975"/>
    </source>
</evidence>
<dbReference type="Proteomes" id="UP000002975">
    <property type="component" value="Unassembled WGS sequence"/>
</dbReference>
<accession>E5BER7</accession>
<sequence>MARYDRKEKELVQIVEDTLTIAGVVKQDEDVNLYSLVAYNHSEDKWVKFVKETHKTGFAVAMVKQAKGIEFDNTGKDVVVPLLKIGIVNKEVVKKAFSELDQETVGICLAQGLAIL</sequence>